<dbReference type="InterPro" id="IPR036397">
    <property type="entry name" value="RNaseH_sf"/>
</dbReference>
<dbReference type="AlphaFoldDB" id="A0A8K0GMH3"/>
<keyword evidence="2" id="KW-1185">Reference proteome</keyword>
<evidence type="ECO:0000313" key="2">
    <source>
        <dbReference type="Proteomes" id="UP000801492"/>
    </source>
</evidence>
<protein>
    <recommendedName>
        <fullName evidence="3">Transposase</fullName>
    </recommendedName>
</protein>
<dbReference type="EMBL" id="VTPC01000499">
    <property type="protein sequence ID" value="KAF2905579.1"/>
    <property type="molecule type" value="Genomic_DNA"/>
</dbReference>
<comment type="caution">
    <text evidence="1">The sequence shown here is derived from an EMBL/GenBank/DDBJ whole genome shotgun (WGS) entry which is preliminary data.</text>
</comment>
<organism evidence="1 2">
    <name type="scientific">Ignelater luminosus</name>
    <name type="common">Cucubano</name>
    <name type="synonym">Pyrophorus luminosus</name>
    <dbReference type="NCBI Taxonomy" id="2038154"/>
    <lineage>
        <taxon>Eukaryota</taxon>
        <taxon>Metazoa</taxon>
        <taxon>Ecdysozoa</taxon>
        <taxon>Arthropoda</taxon>
        <taxon>Hexapoda</taxon>
        <taxon>Insecta</taxon>
        <taxon>Pterygota</taxon>
        <taxon>Neoptera</taxon>
        <taxon>Endopterygota</taxon>
        <taxon>Coleoptera</taxon>
        <taxon>Polyphaga</taxon>
        <taxon>Elateriformia</taxon>
        <taxon>Elateroidea</taxon>
        <taxon>Elateridae</taxon>
        <taxon>Agrypninae</taxon>
        <taxon>Pyrophorini</taxon>
        <taxon>Ignelater</taxon>
    </lineage>
</organism>
<gene>
    <name evidence="1" type="ORF">ILUMI_00597</name>
</gene>
<dbReference type="InterPro" id="IPR001888">
    <property type="entry name" value="Transposase_1"/>
</dbReference>
<sequence>MINVTLNNRFEFERDVAKRLAIAASKGKVGVVASDEKWIRYNNAKRKKSWVRSGEPSTATPQQNIHEKKTMLCKMLLLNFNRALKEKLPQYAKKHDKTIFLHDNMLQNQ</sequence>
<evidence type="ECO:0008006" key="3">
    <source>
        <dbReference type="Google" id="ProtNLM"/>
    </source>
</evidence>
<evidence type="ECO:0000313" key="1">
    <source>
        <dbReference type="EMBL" id="KAF2905579.1"/>
    </source>
</evidence>
<dbReference type="GO" id="GO:0003676">
    <property type="term" value="F:nucleic acid binding"/>
    <property type="evidence" value="ECO:0007669"/>
    <property type="project" value="InterPro"/>
</dbReference>
<dbReference type="Pfam" id="PF01359">
    <property type="entry name" value="Transposase_1"/>
    <property type="match status" value="1"/>
</dbReference>
<name>A0A8K0GMH3_IGNLU</name>
<proteinExistence type="predicted"/>
<dbReference type="Gene3D" id="3.30.420.10">
    <property type="entry name" value="Ribonuclease H-like superfamily/Ribonuclease H"/>
    <property type="match status" value="1"/>
</dbReference>
<dbReference type="Proteomes" id="UP000801492">
    <property type="component" value="Unassembled WGS sequence"/>
</dbReference>
<reference evidence="1" key="1">
    <citation type="submission" date="2019-08" db="EMBL/GenBank/DDBJ databases">
        <title>The genome of the North American firefly Photinus pyralis.</title>
        <authorList>
            <consortium name="Photinus pyralis genome working group"/>
            <person name="Fallon T.R."/>
            <person name="Sander Lower S.E."/>
            <person name="Weng J.-K."/>
        </authorList>
    </citation>
    <scope>NUCLEOTIDE SEQUENCE</scope>
    <source>
        <strain evidence="1">TRF0915ILg1</strain>
        <tissue evidence="1">Whole body</tissue>
    </source>
</reference>
<dbReference type="OrthoDB" id="6739962at2759"/>
<accession>A0A8K0GMH3</accession>